<accession>D7BFF8</accession>
<dbReference type="GO" id="GO:0005886">
    <property type="term" value="C:plasma membrane"/>
    <property type="evidence" value="ECO:0007669"/>
    <property type="project" value="UniProtKB-SubCell"/>
</dbReference>
<keyword evidence="1" id="KW-1133">Transmembrane helix</keyword>
<keyword evidence="1" id="KW-0472">Membrane</keyword>
<reference evidence="2 3" key="1">
    <citation type="journal article" date="2010" name="Stand. Genomic Sci.">
        <title>Complete genome sequence of Meiothermus silvanus type strain (VI-R2).</title>
        <authorList>
            <person name="Sikorski J."/>
            <person name="Tindall B.J."/>
            <person name="Lowry S."/>
            <person name="Lucas S."/>
            <person name="Nolan M."/>
            <person name="Copeland A."/>
            <person name="Glavina Del Rio T."/>
            <person name="Tice H."/>
            <person name="Cheng J.F."/>
            <person name="Han C."/>
            <person name="Pitluck S."/>
            <person name="Liolios K."/>
            <person name="Ivanova N."/>
            <person name="Mavromatis K."/>
            <person name="Mikhailova N."/>
            <person name="Pati A."/>
            <person name="Goodwin L."/>
            <person name="Chen A."/>
            <person name="Palaniappan K."/>
            <person name="Land M."/>
            <person name="Hauser L."/>
            <person name="Chang Y.J."/>
            <person name="Jeffries C.D."/>
            <person name="Rohde M."/>
            <person name="Goker M."/>
            <person name="Woyke T."/>
            <person name="Bristow J."/>
            <person name="Eisen J.A."/>
            <person name="Markowitz V."/>
            <person name="Hugenholtz P."/>
            <person name="Kyrpides N.C."/>
            <person name="Klenk H.P."/>
            <person name="Lapidus A."/>
        </authorList>
    </citation>
    <scope>NUCLEOTIDE SEQUENCE [LARGE SCALE GENOMIC DNA]</scope>
    <source>
        <strain evidence="3">ATCC 700542 / DSM 9946 / VI-R2</strain>
    </source>
</reference>
<feature type="transmembrane region" description="Helical" evidence="1">
    <location>
        <begin position="169"/>
        <end position="194"/>
    </location>
</feature>
<dbReference type="RefSeq" id="WP_013158074.1">
    <property type="nucleotide sequence ID" value="NC_014212.1"/>
</dbReference>
<evidence type="ECO:0000256" key="1">
    <source>
        <dbReference type="SAM" id="Phobius"/>
    </source>
</evidence>
<name>D7BFF8_ALLS1</name>
<feature type="transmembrane region" description="Helical" evidence="1">
    <location>
        <begin position="201"/>
        <end position="223"/>
    </location>
</feature>
<feature type="transmembrane region" description="Helical" evidence="1">
    <location>
        <begin position="39"/>
        <end position="60"/>
    </location>
</feature>
<evidence type="ECO:0000313" key="3">
    <source>
        <dbReference type="Proteomes" id="UP000001916"/>
    </source>
</evidence>
<dbReference type="GO" id="GO:0140359">
    <property type="term" value="F:ABC-type transporter activity"/>
    <property type="evidence" value="ECO:0007669"/>
    <property type="project" value="InterPro"/>
</dbReference>
<keyword evidence="3" id="KW-1185">Reference proteome</keyword>
<dbReference type="Pfam" id="PF12679">
    <property type="entry name" value="ABC2_membrane_2"/>
    <property type="match status" value="1"/>
</dbReference>
<proteinExistence type="predicted"/>
<feature type="transmembrane region" description="Helical" evidence="1">
    <location>
        <begin position="297"/>
        <end position="319"/>
    </location>
</feature>
<dbReference type="Proteomes" id="UP000001916">
    <property type="component" value="Chromosome"/>
</dbReference>
<keyword evidence="1" id="KW-0812">Transmembrane</keyword>
<sequence>MLPNLEQSRRFREGSPWAGMWAVFFKEMADHLSSVRMRLLEVLIFLSAIGAVYASTQTLRQTVGEDPFLLLKVFTAAQDPLPSFVTFLSFFLPLAAIALAFDAINGEYNRNTLSRVLAQPIYRDALLSGKFLAGLATLGLVLLALFLLVVGLSLLFLGVPPGGEEVGRALLFLLATLAYTGVWLGVALVFSVLFRSPATSALAAIAVWLFFALFWGIIAQLLAQAISPSDALDPESALRQAQTLVAVSRLSPNTLYAEALQALLNPGVRSLGPVLFSQLEGAVLGTPLPLGQSLLLAWPQLTGLIALTLLLFALAYVLFQRREVRA</sequence>
<dbReference type="PANTHER" id="PTHR43471">
    <property type="entry name" value="ABC TRANSPORTER PERMEASE"/>
    <property type="match status" value="1"/>
</dbReference>
<protein>
    <submittedName>
        <fullName evidence="2">ABC-2 type transporter</fullName>
    </submittedName>
</protein>
<dbReference type="AlphaFoldDB" id="D7BFF8"/>
<dbReference type="EMBL" id="CP002042">
    <property type="protein sequence ID" value="ADH63511.1"/>
    <property type="molecule type" value="Genomic_DNA"/>
</dbReference>
<feature type="transmembrane region" description="Helical" evidence="1">
    <location>
        <begin position="80"/>
        <end position="101"/>
    </location>
</feature>
<dbReference type="PANTHER" id="PTHR43471:SF14">
    <property type="entry name" value="ABC-2 TYPE TRANSPORT SYSTEM PERMEASE PROTEIN"/>
    <property type="match status" value="1"/>
</dbReference>
<evidence type="ECO:0000313" key="2">
    <source>
        <dbReference type="EMBL" id="ADH63511.1"/>
    </source>
</evidence>
<dbReference type="eggNOG" id="COG1277">
    <property type="taxonomic scope" value="Bacteria"/>
</dbReference>
<feature type="transmembrane region" description="Helical" evidence="1">
    <location>
        <begin position="131"/>
        <end position="157"/>
    </location>
</feature>
<dbReference type="OrthoDB" id="9795677at2"/>
<dbReference type="STRING" id="526227.Mesil_1625"/>
<dbReference type="HOGENOM" id="CLU_068384_0_0_0"/>
<organism evidence="2 3">
    <name type="scientific">Allomeiothermus silvanus (strain ATCC 700542 / DSM 9946 / NBRC 106475 / NCIMB 13440 / VI-R2)</name>
    <name type="common">Thermus silvanus</name>
    <dbReference type="NCBI Taxonomy" id="526227"/>
    <lineage>
        <taxon>Bacteria</taxon>
        <taxon>Thermotogati</taxon>
        <taxon>Deinococcota</taxon>
        <taxon>Deinococci</taxon>
        <taxon>Thermales</taxon>
        <taxon>Thermaceae</taxon>
        <taxon>Allomeiothermus</taxon>
    </lineage>
</organism>
<dbReference type="KEGG" id="msv:Mesil_1625"/>
<gene>
    <name evidence="2" type="ordered locus">Mesil_1625</name>
</gene>